<gene>
    <name evidence="2" type="ORF">HINF_LOCUS29225</name>
    <name evidence="1" type="ORF">HINF_LOCUS42120</name>
</gene>
<dbReference type="AlphaFoldDB" id="A0AA86UE16"/>
<comment type="caution">
    <text evidence="1">The sequence shown here is derived from an EMBL/GenBank/DDBJ whole genome shotgun (WGS) entry which is preliminary data.</text>
</comment>
<proteinExistence type="predicted"/>
<protein>
    <submittedName>
        <fullName evidence="2">Hypothetical_protein</fullName>
    </submittedName>
</protein>
<dbReference type="Proteomes" id="UP001642409">
    <property type="component" value="Unassembled WGS sequence"/>
</dbReference>
<evidence type="ECO:0000313" key="1">
    <source>
        <dbReference type="EMBL" id="CAI9954475.1"/>
    </source>
</evidence>
<name>A0AA86UE16_9EUKA</name>
<keyword evidence="3" id="KW-1185">Reference proteome</keyword>
<evidence type="ECO:0000313" key="2">
    <source>
        <dbReference type="EMBL" id="CAL6023632.1"/>
    </source>
</evidence>
<sequence length="139" mass="16769">MEWCALCSFGGTTLNWRVSRYIIDNKFGRIKYIQNQNHEWLLFCVIALLRHYLQKQTSLTKNLHLSHFGITLYNTIVTKQTKVKFLEMAMNPRTIIETFMESIRYQNQNFQQRINMELYKNSEEGTRFNPEQFNLTKYL</sequence>
<accession>A0AA86UE16</accession>
<dbReference type="EMBL" id="CATOUU010000849">
    <property type="protein sequence ID" value="CAI9954475.1"/>
    <property type="molecule type" value="Genomic_DNA"/>
</dbReference>
<organism evidence="1">
    <name type="scientific">Hexamita inflata</name>
    <dbReference type="NCBI Taxonomy" id="28002"/>
    <lineage>
        <taxon>Eukaryota</taxon>
        <taxon>Metamonada</taxon>
        <taxon>Diplomonadida</taxon>
        <taxon>Hexamitidae</taxon>
        <taxon>Hexamitinae</taxon>
        <taxon>Hexamita</taxon>
    </lineage>
</organism>
<dbReference type="EMBL" id="CAXDID020000094">
    <property type="protein sequence ID" value="CAL6023632.1"/>
    <property type="molecule type" value="Genomic_DNA"/>
</dbReference>
<reference evidence="2 3" key="2">
    <citation type="submission" date="2024-07" db="EMBL/GenBank/DDBJ databases">
        <authorList>
            <person name="Akdeniz Z."/>
        </authorList>
    </citation>
    <scope>NUCLEOTIDE SEQUENCE [LARGE SCALE GENOMIC DNA]</scope>
</reference>
<reference evidence="1" key="1">
    <citation type="submission" date="2023-06" db="EMBL/GenBank/DDBJ databases">
        <authorList>
            <person name="Kurt Z."/>
        </authorList>
    </citation>
    <scope>NUCLEOTIDE SEQUENCE</scope>
</reference>
<evidence type="ECO:0000313" key="3">
    <source>
        <dbReference type="Proteomes" id="UP001642409"/>
    </source>
</evidence>